<reference evidence="2 3" key="2">
    <citation type="journal article" date="2016" name="Environ. Microbiol. Rep.">
        <title>Metagenomic evidence for the presence of phototrophic Gemmatimonadetes bacteria in diverse environments.</title>
        <authorList>
            <person name="Zeng Y."/>
            <person name="Baumbach J."/>
            <person name="Barbosa E.G."/>
            <person name="Azevedo V."/>
            <person name="Zhang C."/>
            <person name="Koblizek M."/>
        </authorList>
    </citation>
    <scope>NUCLEOTIDE SEQUENCE [LARGE SCALE GENOMIC DNA]</scope>
    <source>
        <strain evidence="2 3">AP64</strain>
    </source>
</reference>
<dbReference type="InterPro" id="IPR027268">
    <property type="entry name" value="Peptidase_M4/M1_CTD_sf"/>
</dbReference>
<dbReference type="eggNOG" id="COG0308">
    <property type="taxonomic scope" value="Bacteria"/>
</dbReference>
<keyword evidence="1" id="KW-0732">Signal</keyword>
<dbReference type="STRING" id="1379270.GEMMAAP_18835"/>
<dbReference type="Proteomes" id="UP000076404">
    <property type="component" value="Chromosome"/>
</dbReference>
<evidence type="ECO:0000313" key="2">
    <source>
        <dbReference type="EMBL" id="AMW06280.1"/>
    </source>
</evidence>
<dbReference type="SUPFAM" id="SSF55486">
    <property type="entry name" value="Metalloproteases ('zincins'), catalytic domain"/>
    <property type="match status" value="1"/>
</dbReference>
<keyword evidence="3" id="KW-1185">Reference proteome</keyword>
<protein>
    <submittedName>
        <fullName evidence="2">Uncharacterized protein</fullName>
    </submittedName>
</protein>
<feature type="chain" id="PRO_5007507030" evidence="1">
    <location>
        <begin position="27"/>
        <end position="434"/>
    </location>
</feature>
<dbReference type="AlphaFoldDB" id="A0A143BP37"/>
<feature type="signal peptide" evidence="1">
    <location>
        <begin position="1"/>
        <end position="26"/>
    </location>
</feature>
<dbReference type="EMBL" id="CP011454">
    <property type="protein sequence ID" value="AMW06280.1"/>
    <property type="molecule type" value="Genomic_DNA"/>
</dbReference>
<accession>A0A143BP37</accession>
<organism evidence="2 3">
    <name type="scientific">Gemmatimonas phototrophica</name>
    <dbReference type="NCBI Taxonomy" id="1379270"/>
    <lineage>
        <taxon>Bacteria</taxon>
        <taxon>Pseudomonadati</taxon>
        <taxon>Gemmatimonadota</taxon>
        <taxon>Gemmatimonadia</taxon>
        <taxon>Gemmatimonadales</taxon>
        <taxon>Gemmatimonadaceae</taxon>
        <taxon>Gemmatimonas</taxon>
    </lineage>
</organism>
<reference evidence="2 3" key="1">
    <citation type="journal article" date="2014" name="Proc. Natl. Acad. Sci. U.S.A.">
        <title>Functional type 2 photosynthetic reaction centers found in the rare bacterial phylum Gemmatimonadetes.</title>
        <authorList>
            <person name="Zeng Y."/>
            <person name="Feng F."/>
            <person name="Medova H."/>
            <person name="Dean J."/>
            <person name="Koblizek M."/>
        </authorList>
    </citation>
    <scope>NUCLEOTIDE SEQUENCE [LARGE SCALE GENOMIC DNA]</scope>
    <source>
        <strain evidence="2 3">AP64</strain>
    </source>
</reference>
<sequence>MHATLCPVRRFAAVALISIWSTSVSSQTAHSGSPPVVAATYRGAVQLDPSSGALSSRWALHLTRHAADSVVLLFNSGFGTLRVTGDDVVRFTVDTARGLRRLHVALRSSPTPRDVRLDVVADGTLQLDDDGINSVSTSYTELSLDSFWFPVLDGFPDITGELQLTLPASLEIVASGTVLRAASARRGWRTTSITSTVPLPDFAFVAAKSLAIVSATRARAVTSTADTSLVRALLNVTTDCADYLVSRYGAGQTMPAVTIVLPPRIGPGYARKHYIVVPVGEWQGAASEAAARAERQTSFVCHELAHYWSSGAVANGPENWLNEGFAEFVSGRAVRTLRGDSAYALVQAQWRTRAARAGVVWSPSARERPTANAAYGKAPLLLATLEERIGTPAMEQILVQFMTRPLRTTPAVLAMIAATTTPETAEWLALALGK</sequence>
<dbReference type="KEGG" id="gph:GEMMAAP_18835"/>
<proteinExistence type="predicted"/>
<name>A0A143BP37_9BACT</name>
<evidence type="ECO:0000256" key="1">
    <source>
        <dbReference type="SAM" id="SignalP"/>
    </source>
</evidence>
<gene>
    <name evidence="2" type="ORF">GEMMAAP_18835</name>
</gene>
<dbReference type="Gene3D" id="1.10.390.10">
    <property type="entry name" value="Neutral Protease Domain 2"/>
    <property type="match status" value="1"/>
</dbReference>
<evidence type="ECO:0000313" key="3">
    <source>
        <dbReference type="Proteomes" id="UP000076404"/>
    </source>
</evidence>